<gene>
    <name evidence="5" type="ORF">DPF_1040</name>
</gene>
<evidence type="ECO:0000259" key="4">
    <source>
        <dbReference type="SMART" id="SM00903"/>
    </source>
</evidence>
<dbReference type="InterPro" id="IPR002563">
    <property type="entry name" value="Flavin_Rdtase-like_dom"/>
</dbReference>
<comment type="similarity">
    <text evidence="3">Belongs to the flavoredoxin family.</text>
</comment>
<evidence type="ECO:0000313" key="5">
    <source>
        <dbReference type="EMBL" id="GAU08334.1"/>
    </source>
</evidence>
<feature type="domain" description="Flavin reductase like" evidence="4">
    <location>
        <begin position="10"/>
        <end position="164"/>
    </location>
</feature>
<evidence type="ECO:0000313" key="6">
    <source>
        <dbReference type="Proteomes" id="UP000095200"/>
    </source>
</evidence>
<dbReference type="PANTHER" id="PTHR43567:SF1">
    <property type="entry name" value="FLAVOREDOXIN"/>
    <property type="match status" value="1"/>
</dbReference>
<dbReference type="Pfam" id="PF01613">
    <property type="entry name" value="Flavin_Reduct"/>
    <property type="match status" value="1"/>
</dbReference>
<evidence type="ECO:0000256" key="1">
    <source>
        <dbReference type="ARBA" id="ARBA00001917"/>
    </source>
</evidence>
<protein>
    <submittedName>
        <fullName evidence="5">Flavoredoxin</fullName>
    </submittedName>
</protein>
<reference evidence="6" key="1">
    <citation type="submission" date="2016-06" db="EMBL/GenBank/DDBJ databases">
        <title>Draft genome sequence of Desulfoplanes formicivorans strain Pf12B.</title>
        <authorList>
            <person name="Watanabe M."/>
            <person name="Kojima H."/>
            <person name="Fukui M."/>
        </authorList>
    </citation>
    <scope>NUCLEOTIDE SEQUENCE [LARGE SCALE GENOMIC DNA]</scope>
    <source>
        <strain evidence="6">Pf12B</strain>
    </source>
</reference>
<dbReference type="OrthoDB" id="9794638at2"/>
<comment type="cofactor">
    <cofactor evidence="1">
        <name>FMN</name>
        <dbReference type="ChEBI" id="CHEBI:58210"/>
    </cofactor>
</comment>
<name>A0A194AHT4_9BACT</name>
<keyword evidence="6" id="KW-1185">Reference proteome</keyword>
<dbReference type="SUPFAM" id="SSF50475">
    <property type="entry name" value="FMN-binding split barrel"/>
    <property type="match status" value="1"/>
</dbReference>
<dbReference type="RefSeq" id="WP_069857825.1">
    <property type="nucleotide sequence ID" value="NZ_BDFE01000015.1"/>
</dbReference>
<dbReference type="GO" id="GO:0010181">
    <property type="term" value="F:FMN binding"/>
    <property type="evidence" value="ECO:0007669"/>
    <property type="project" value="InterPro"/>
</dbReference>
<organism evidence="5 6">
    <name type="scientific">Desulfoplanes formicivorans</name>
    <dbReference type="NCBI Taxonomy" id="1592317"/>
    <lineage>
        <taxon>Bacteria</taxon>
        <taxon>Pseudomonadati</taxon>
        <taxon>Thermodesulfobacteriota</taxon>
        <taxon>Desulfovibrionia</taxon>
        <taxon>Desulfovibrionales</taxon>
        <taxon>Desulfoplanaceae</taxon>
        <taxon>Desulfoplanes</taxon>
    </lineage>
</organism>
<dbReference type="GO" id="GO:0016646">
    <property type="term" value="F:oxidoreductase activity, acting on the CH-NH group of donors, NAD or NADP as acceptor"/>
    <property type="evidence" value="ECO:0007669"/>
    <property type="project" value="UniProtKB-ARBA"/>
</dbReference>
<dbReference type="Gene3D" id="2.30.110.10">
    <property type="entry name" value="Electron Transport, Fmn-binding Protein, Chain A"/>
    <property type="match status" value="1"/>
</dbReference>
<dbReference type="EMBL" id="BDFE01000015">
    <property type="protein sequence ID" value="GAU08334.1"/>
    <property type="molecule type" value="Genomic_DNA"/>
</dbReference>
<accession>A0A194AHT4</accession>
<evidence type="ECO:0000256" key="3">
    <source>
        <dbReference type="ARBA" id="ARBA00038054"/>
    </source>
</evidence>
<keyword evidence="2" id="KW-0285">Flavoprotein</keyword>
<dbReference type="STRING" id="1592317.DPF_1040"/>
<proteinExistence type="inferred from homology"/>
<dbReference type="PANTHER" id="PTHR43567">
    <property type="entry name" value="FLAVOREDOXIN-RELATED-RELATED"/>
    <property type="match status" value="1"/>
</dbReference>
<evidence type="ECO:0000256" key="2">
    <source>
        <dbReference type="ARBA" id="ARBA00022630"/>
    </source>
</evidence>
<dbReference type="AlphaFoldDB" id="A0A194AHT4"/>
<dbReference type="Proteomes" id="UP000095200">
    <property type="component" value="Unassembled WGS sequence"/>
</dbReference>
<sequence>MKQSLGPKILAQPTPAWVIGSYDQTGAPNVMTAAWCGVCCSKPPCLTVSIQTPRHSFAAIMERKAFTVNIASAHQAAEVDYFGMVSGKNVDKFQTTGMTPVRGEMVDAPYIEEFPLIVECKVVAVHDLGVHTQFVGQIMDVKADPSVLDDKGMPDMSKISPFVFTPGNRAYYGIGAYLGQGFDLGKAFMNT</sequence>
<dbReference type="InterPro" id="IPR012349">
    <property type="entry name" value="Split_barrel_FMN-bd"/>
</dbReference>
<comment type="caution">
    <text evidence="5">The sequence shown here is derived from an EMBL/GenBank/DDBJ whole genome shotgun (WGS) entry which is preliminary data.</text>
</comment>
<dbReference type="SMART" id="SM00903">
    <property type="entry name" value="Flavin_Reduct"/>
    <property type="match status" value="1"/>
</dbReference>
<dbReference type="InterPro" id="IPR052174">
    <property type="entry name" value="Flavoredoxin"/>
</dbReference>